<evidence type="ECO:0000313" key="10">
    <source>
        <dbReference type="Proteomes" id="UP000494163"/>
    </source>
</evidence>
<dbReference type="OrthoDB" id="10251234at2759"/>
<evidence type="ECO:0000256" key="7">
    <source>
        <dbReference type="PROSITE-ProRule" id="PRU00946"/>
    </source>
</evidence>
<evidence type="ECO:0000256" key="2">
    <source>
        <dbReference type="ARBA" id="ARBA00021134"/>
    </source>
</evidence>
<feature type="binding site" evidence="7">
    <location>
        <position position="148"/>
    </location>
    <ligand>
        <name>S-adenosyl-L-methionine</name>
        <dbReference type="ChEBI" id="CHEBI:59789"/>
    </ligand>
</feature>
<dbReference type="Gene3D" id="3.40.50.12760">
    <property type="match status" value="1"/>
</dbReference>
<dbReference type="GO" id="GO:0004483">
    <property type="term" value="F:methyltransferase cap1 activity"/>
    <property type="evidence" value="ECO:0007669"/>
    <property type="project" value="TreeGrafter"/>
</dbReference>
<keyword evidence="4 7" id="KW-0808">Transferase</keyword>
<dbReference type="SUPFAM" id="SSF53335">
    <property type="entry name" value="S-adenosyl-L-methionine-dependent methyltransferases"/>
    <property type="match status" value="1"/>
</dbReference>
<dbReference type="GO" id="GO:0032259">
    <property type="term" value="P:methylation"/>
    <property type="evidence" value="ECO:0007669"/>
    <property type="project" value="UniProtKB-KW"/>
</dbReference>
<evidence type="ECO:0000313" key="9">
    <source>
        <dbReference type="EMBL" id="ALC42332.1"/>
    </source>
</evidence>
<feature type="active site" description="Proton acceptor" evidence="7">
    <location>
        <position position="258"/>
    </location>
</feature>
<name>A0A0M4EWT4_DROBS</name>
<dbReference type="AlphaFoldDB" id="A0A0M4EWT4"/>
<dbReference type="PANTHER" id="PTHR16121">
    <property type="entry name" value="CAP-SPECIFIC MRNA (NUCLEOSIDE-2'-O-)-METHYLTRANSFERASE 1-RELATED"/>
    <property type="match status" value="1"/>
</dbReference>
<dbReference type="GO" id="GO:0005737">
    <property type="term" value="C:cytoplasm"/>
    <property type="evidence" value="ECO:0007669"/>
    <property type="project" value="TreeGrafter"/>
</dbReference>
<evidence type="ECO:0000256" key="1">
    <source>
        <dbReference type="ARBA" id="ARBA00012770"/>
    </source>
</evidence>
<dbReference type="PROSITE" id="PS51614">
    <property type="entry name" value="SAM_MT_ADRIFT"/>
    <property type="match status" value="1"/>
</dbReference>
<reference evidence="9 10" key="1">
    <citation type="submission" date="2015-08" db="EMBL/GenBank/DDBJ databases">
        <title>Ancestral chromatin configuration constrains chromatin evolution on differentiating sex chromosomes in Drosophila.</title>
        <authorList>
            <person name="Zhou Q."/>
            <person name="Bachtrog D."/>
        </authorList>
    </citation>
    <scope>NUCLEOTIDE SEQUENCE [LARGE SCALE GENOMIC DNA]</scope>
    <source>
        <tissue evidence="9">Whole larvae</tissue>
    </source>
</reference>
<dbReference type="InterPro" id="IPR050851">
    <property type="entry name" value="mRNA_Cap_2O-Ribose_MeTrfase"/>
</dbReference>
<dbReference type="Proteomes" id="UP000494163">
    <property type="component" value="Chromosome 2R"/>
</dbReference>
<protein>
    <recommendedName>
        <fullName evidence="2">Cap-specific mRNA (nucleoside-2'-O-)-methyltransferase 2</fullName>
        <ecNumber evidence="1">2.1.1.296</ecNumber>
    </recommendedName>
</protein>
<keyword evidence="5 7" id="KW-0949">S-adenosyl-L-methionine</keyword>
<evidence type="ECO:0000256" key="3">
    <source>
        <dbReference type="ARBA" id="ARBA00022603"/>
    </source>
</evidence>
<dbReference type="GO" id="GO:0120550">
    <property type="term" value="F:methyltransferase cap2 activity"/>
    <property type="evidence" value="ECO:0007669"/>
    <property type="project" value="UniProtKB-EC"/>
</dbReference>
<sequence>MRPKLSLIDEVEQLFSKKFEYQKPVKETWTLPLEQSLFSEFYQYESLQTLKEELNAVKSKLNNYGVQEWSSHTNRRDPSGEISWRLKNKTNAEFVTVAWCKLYECLHRYPLVKKPDLNSLHLCEAPGAFIAALNHYLHSIHTKNQIKWRWRGTTLNPYYEGNALNEMVTDDRLIYHTLDNWLFHEDLTGNLLDVNNIQHMTESCASEFPAGVQLITADGSIDCSAQPDCQEEIVMRLFCAEILSALSILGAGGNFLIKMFTLYEASSVCLLYMLNCSFQQVHLFKPATSKRGNSEVYVICLNYQPQTAGLPRLLDAMRLKLADPQNPLAMPLIAKSLIPKDFLLQHEIACRRFLQLQVQAIESSIYAYESKDRVYLNHLHQLRGYVTDMYYKRYKVRELPPEHYLVQGEQLNTSLGFTVPYYGGSFTEREIMRQGDILKQIYCLRRDLNQLEKCPSGNGCFTHRKQLGDRLTLEPLKATPVQTLQSSLFASEPVLLLRVRLLETFELDPLWQAAPKCLLYDAIGTQLKVINYAGQRECPYYELQQRFFKRLLTCLLELRPARLVFKQCALLSHFAVSLLRYLSDMVYDQAEFEQNPAEQTITLTGELQLEALKQLQQLLELQHTTLHSVVRLQLLHKNSWSRALLLYNNSVLLASYRRMLDEQSFPVEQEPVTLEIKETSIVC</sequence>
<keyword evidence="3 7" id="KW-0489">Methyltransferase</keyword>
<dbReference type="InterPro" id="IPR025807">
    <property type="entry name" value="Adrift-typ_MeTrfase"/>
</dbReference>
<dbReference type="EMBL" id="CP012524">
    <property type="protein sequence ID" value="ALC42332.1"/>
    <property type="molecule type" value="Genomic_DNA"/>
</dbReference>
<accession>A0A0M4EWT4</accession>
<comment type="catalytic activity">
    <reaction evidence="6">
        <text>a 5'-end (N(7)-methyl 5'-triphosphoguanosine)-(2'-O-methyl-ribonucleoside)-(ribonucleotide) in mRNA + S-adenosyl-L-methionine = a 5'-end (N(7)-methyl 5'-triphosphoguanosine)-(2'-O-methyl-ribonucleoside)-(2'-O-methyl-ribonucleotide) in mRNA + S-adenosyl-L-homocysteine + H(+)</text>
        <dbReference type="Rhea" id="RHEA:67024"/>
        <dbReference type="Rhea" id="RHEA-COMP:17169"/>
        <dbReference type="Rhea" id="RHEA-COMP:17170"/>
        <dbReference type="ChEBI" id="CHEBI:15378"/>
        <dbReference type="ChEBI" id="CHEBI:57856"/>
        <dbReference type="ChEBI" id="CHEBI:59789"/>
        <dbReference type="ChEBI" id="CHEBI:167612"/>
        <dbReference type="ChEBI" id="CHEBI:167614"/>
        <dbReference type="EC" id="2.1.1.296"/>
    </reaction>
</comment>
<feature type="binding site" evidence="7">
    <location>
        <position position="218"/>
    </location>
    <ligand>
        <name>S-adenosyl-L-methionine</name>
        <dbReference type="ChEBI" id="CHEBI:59789"/>
    </ligand>
</feature>
<organism evidence="9 10">
    <name type="scientific">Drosophila busckii</name>
    <name type="common">Fruit fly</name>
    <dbReference type="NCBI Taxonomy" id="30019"/>
    <lineage>
        <taxon>Eukaryota</taxon>
        <taxon>Metazoa</taxon>
        <taxon>Ecdysozoa</taxon>
        <taxon>Arthropoda</taxon>
        <taxon>Hexapoda</taxon>
        <taxon>Insecta</taxon>
        <taxon>Pterygota</taxon>
        <taxon>Neoptera</taxon>
        <taxon>Endopterygota</taxon>
        <taxon>Diptera</taxon>
        <taxon>Brachycera</taxon>
        <taxon>Muscomorpha</taxon>
        <taxon>Ephydroidea</taxon>
        <taxon>Drosophilidae</taxon>
        <taxon>Drosophila</taxon>
    </lineage>
</organism>
<dbReference type="STRING" id="30019.A0A0M4EWT4"/>
<dbReference type="GO" id="GO:0005634">
    <property type="term" value="C:nucleus"/>
    <property type="evidence" value="ECO:0007669"/>
    <property type="project" value="UniProtKB-ARBA"/>
</dbReference>
<keyword evidence="10" id="KW-1185">Reference proteome</keyword>
<dbReference type="GO" id="GO:0006370">
    <property type="term" value="P:7-methylguanosine mRNA capping"/>
    <property type="evidence" value="ECO:0007669"/>
    <property type="project" value="TreeGrafter"/>
</dbReference>
<dbReference type="Pfam" id="PF01728">
    <property type="entry name" value="FtsJ"/>
    <property type="match status" value="1"/>
</dbReference>
<dbReference type="InterPro" id="IPR002877">
    <property type="entry name" value="RNA_MeTrfase_FtsJ_dom"/>
</dbReference>
<dbReference type="OMA" id="EFVTVAW"/>
<dbReference type="InterPro" id="IPR029063">
    <property type="entry name" value="SAM-dependent_MTases_sf"/>
</dbReference>
<evidence type="ECO:0000259" key="8">
    <source>
        <dbReference type="PROSITE" id="PS51614"/>
    </source>
</evidence>
<dbReference type="PANTHER" id="PTHR16121:SF2">
    <property type="entry name" value="CAP-SPECIFIC MRNA (NUCLEOSIDE-2'-O-)-METHYLTRANSFERASE 2"/>
    <property type="match status" value="1"/>
</dbReference>
<feature type="domain" description="Adrift-type SAM-dependent 2'-O-MTase" evidence="8">
    <location>
        <begin position="93"/>
        <end position="305"/>
    </location>
</feature>
<evidence type="ECO:0000256" key="4">
    <source>
        <dbReference type="ARBA" id="ARBA00022679"/>
    </source>
</evidence>
<gene>
    <name evidence="9" type="ORF">Dbus_chr2Rg1911</name>
</gene>
<feature type="binding site" evidence="7">
    <location>
        <position position="127"/>
    </location>
    <ligand>
        <name>S-adenosyl-L-methionine</name>
        <dbReference type="ChEBI" id="CHEBI:59789"/>
    </ligand>
</feature>
<dbReference type="EC" id="2.1.1.296" evidence="1"/>
<evidence type="ECO:0000256" key="6">
    <source>
        <dbReference type="ARBA" id="ARBA00049477"/>
    </source>
</evidence>
<proteinExistence type="predicted"/>
<evidence type="ECO:0000256" key="5">
    <source>
        <dbReference type="ARBA" id="ARBA00022691"/>
    </source>
</evidence>